<proteinExistence type="predicted"/>
<reference evidence="1" key="1">
    <citation type="submission" date="2022-11" db="EMBL/GenBank/DDBJ databases">
        <title>Genome Sequence of Cubamyces cubensis.</title>
        <authorList>
            <person name="Buettner E."/>
        </authorList>
    </citation>
    <scope>NUCLEOTIDE SEQUENCE</scope>
    <source>
        <strain evidence="1">MPL-01</strain>
    </source>
</reference>
<protein>
    <recommendedName>
        <fullName evidence="3">Anaphase-promoting complex subunit 13</fullName>
    </recommendedName>
</protein>
<comment type="caution">
    <text evidence="1">The sequence shown here is derived from an EMBL/GenBank/DDBJ whole genome shotgun (WGS) entry which is preliminary data.</text>
</comment>
<organism evidence="1 2">
    <name type="scientific">Trametes cubensis</name>
    <dbReference type="NCBI Taxonomy" id="1111947"/>
    <lineage>
        <taxon>Eukaryota</taxon>
        <taxon>Fungi</taxon>
        <taxon>Dikarya</taxon>
        <taxon>Basidiomycota</taxon>
        <taxon>Agaricomycotina</taxon>
        <taxon>Agaricomycetes</taxon>
        <taxon>Polyporales</taxon>
        <taxon>Polyporaceae</taxon>
        <taxon>Trametes</taxon>
    </lineage>
</organism>
<evidence type="ECO:0000313" key="2">
    <source>
        <dbReference type="Proteomes" id="UP001215151"/>
    </source>
</evidence>
<evidence type="ECO:0000313" key="1">
    <source>
        <dbReference type="EMBL" id="KAJ8496272.1"/>
    </source>
</evidence>
<name>A0AAD7U3A1_9APHY</name>
<dbReference type="AlphaFoldDB" id="A0AAD7U3A1"/>
<gene>
    <name evidence="1" type="ORF">ONZ51_g1207</name>
</gene>
<dbReference type="EMBL" id="JAPEVG010000016">
    <property type="protein sequence ID" value="KAJ8496272.1"/>
    <property type="molecule type" value="Genomic_DNA"/>
</dbReference>
<dbReference type="Proteomes" id="UP001215151">
    <property type="component" value="Unassembled WGS sequence"/>
</dbReference>
<keyword evidence="2" id="KW-1185">Reference proteome</keyword>
<evidence type="ECO:0008006" key="3">
    <source>
        <dbReference type="Google" id="ProtNLM"/>
    </source>
</evidence>
<sequence>MTSRLGIAVGCVQDHYSDAFIPQLLRPDAILDDDRVTDDEVELMSSEQVWREDQIEDAPSPQHAIHVASKARPRAKAAGNIAHQQNASTMDAQLAAEWNAVAPKFRFIPPSVDQYSGP</sequence>
<accession>A0AAD7U3A1</accession>